<organism evidence="14 15">
    <name type="scientific">Malassezia arunalokei</name>
    <dbReference type="NCBI Taxonomy" id="1514897"/>
    <lineage>
        <taxon>Eukaryota</taxon>
        <taxon>Fungi</taxon>
        <taxon>Dikarya</taxon>
        <taxon>Basidiomycota</taxon>
        <taxon>Ustilaginomycotina</taxon>
        <taxon>Malasseziomycetes</taxon>
        <taxon>Malasseziales</taxon>
        <taxon>Malasseziaceae</taxon>
        <taxon>Malassezia</taxon>
    </lineage>
</organism>
<dbReference type="PROSITE" id="PS01336">
    <property type="entry name" value="ADOMETDC"/>
    <property type="match status" value="1"/>
</dbReference>
<keyword evidence="6" id="KW-0210">Decarboxylase</keyword>
<dbReference type="InterPro" id="IPR016067">
    <property type="entry name" value="S-AdoMet_deCO2ase_core"/>
</dbReference>
<keyword evidence="8" id="KW-0745">Spermidine biosynthesis</keyword>
<evidence type="ECO:0000256" key="6">
    <source>
        <dbReference type="ARBA" id="ARBA00022793"/>
    </source>
</evidence>
<dbReference type="GO" id="GO:0008295">
    <property type="term" value="P:spermidine biosynthetic process"/>
    <property type="evidence" value="ECO:0007669"/>
    <property type="project" value="UniProtKB-KW"/>
</dbReference>
<sequence length="457" mass="50770">MECDSRLSMASIDADARASAEAAEKQWDDTEAPRVEMSELGGPFEGPEKLLELWFAPNVEALPECQRAMVERGTRLGGRIGLRRVPKSTWESMLDLVKCKVLSVETSPDVDAYLLSESSMFVYPHKLILKTCGTTTLLFGLDRLLRIAKATLFDEEALSLQASSVSSTMLAAAVAGDTDGKILGSYVRHCFYSRKSFMFPEKQQGPHRDWMLETQFLDQYFDHGAAYTVGKMNGDHWLLYMAQSIDAEAEAVIHNEEQVGMDMDTLPTRRAVDTDSTLEILMTELAPEACAQFHFDAKEDTDVDAAHRLGRQVSQALGLSDLFAQTQLDAFAFEPCGYSANALVPANAHHSAGYWTIHVTPEQGSSYASFETNVTLDCEGPIQAARTHVTNVPELAHRVVNTFRPGSFTLTLFVSIDHAGSAAALRALELHGYTKSDRILYEFEGYELLFLSFHRRR</sequence>
<evidence type="ECO:0000256" key="3">
    <source>
        <dbReference type="ARBA" id="ARBA00008466"/>
    </source>
</evidence>
<name>A0AAJ5YYQ7_9BASI</name>
<evidence type="ECO:0000256" key="4">
    <source>
        <dbReference type="ARBA" id="ARBA00012357"/>
    </source>
</evidence>
<dbReference type="SUPFAM" id="SSF56276">
    <property type="entry name" value="S-adenosylmethionine decarboxylase"/>
    <property type="match status" value="1"/>
</dbReference>
<keyword evidence="7" id="KW-0068">Autocatalytic cleavage</keyword>
<evidence type="ECO:0000256" key="8">
    <source>
        <dbReference type="ARBA" id="ARBA00023066"/>
    </source>
</evidence>
<gene>
    <name evidence="14" type="primary">SPE2</name>
    <name evidence="14" type="ORF">MARU1_001420</name>
</gene>
<dbReference type="Pfam" id="PF01536">
    <property type="entry name" value="SAM_decarbox"/>
    <property type="match status" value="1"/>
</dbReference>
<evidence type="ECO:0000256" key="12">
    <source>
        <dbReference type="ARBA" id="ARBA00023270"/>
    </source>
</evidence>
<dbReference type="Proteomes" id="UP001217582">
    <property type="component" value="Chromosome 3"/>
</dbReference>
<dbReference type="NCBIfam" id="TIGR00535">
    <property type="entry name" value="SAM_DCase"/>
    <property type="match status" value="1"/>
</dbReference>
<accession>A0AAJ5YYQ7</accession>
<dbReference type="Gene3D" id="3.60.90.10">
    <property type="entry name" value="S-adenosylmethionine decarboxylase"/>
    <property type="match status" value="1"/>
</dbReference>
<dbReference type="GO" id="GO:0005829">
    <property type="term" value="C:cytosol"/>
    <property type="evidence" value="ECO:0007669"/>
    <property type="project" value="TreeGrafter"/>
</dbReference>
<comment type="cofactor">
    <cofactor evidence="1">
        <name>pyruvate</name>
        <dbReference type="ChEBI" id="CHEBI:15361"/>
    </cofactor>
</comment>
<dbReference type="PANTHER" id="PTHR11570:SF0">
    <property type="entry name" value="S-ADENOSYLMETHIONINE DECARBOXYLASE PROENZYME"/>
    <property type="match status" value="1"/>
</dbReference>
<evidence type="ECO:0000256" key="1">
    <source>
        <dbReference type="ARBA" id="ARBA00001928"/>
    </source>
</evidence>
<keyword evidence="11 14" id="KW-0456">Lyase</keyword>
<dbReference type="EC" id="4.1.1.50" evidence="4"/>
<dbReference type="GO" id="GO:0004014">
    <property type="term" value="F:adenosylmethionine decarboxylase activity"/>
    <property type="evidence" value="ECO:0007669"/>
    <property type="project" value="UniProtKB-EC"/>
</dbReference>
<keyword evidence="15" id="KW-1185">Reference proteome</keyword>
<keyword evidence="12" id="KW-0704">Schiff base</keyword>
<dbReference type="GO" id="GO:0006597">
    <property type="term" value="P:spermine biosynthetic process"/>
    <property type="evidence" value="ECO:0007669"/>
    <property type="project" value="InterPro"/>
</dbReference>
<keyword evidence="10" id="KW-0865">Zymogen</keyword>
<dbReference type="AlphaFoldDB" id="A0AAJ5YYQ7"/>
<proteinExistence type="inferred from homology"/>
<evidence type="ECO:0000313" key="14">
    <source>
        <dbReference type="EMBL" id="WFD15402.1"/>
    </source>
</evidence>
<evidence type="ECO:0000256" key="2">
    <source>
        <dbReference type="ARBA" id="ARBA00004911"/>
    </source>
</evidence>
<keyword evidence="5" id="KW-0949">S-adenosyl-L-methionine</keyword>
<evidence type="ECO:0000256" key="9">
    <source>
        <dbReference type="ARBA" id="ARBA00023115"/>
    </source>
</evidence>
<dbReference type="InterPro" id="IPR001985">
    <property type="entry name" value="S-AdoMet_decarboxylase_euk"/>
</dbReference>
<dbReference type="PANTHER" id="PTHR11570">
    <property type="entry name" value="S-ADENOSYLMETHIONINE DECARBOXYLASE"/>
    <property type="match status" value="1"/>
</dbReference>
<keyword evidence="13" id="KW-0670">Pyruvate</keyword>
<evidence type="ECO:0000256" key="11">
    <source>
        <dbReference type="ARBA" id="ARBA00023239"/>
    </source>
</evidence>
<evidence type="ECO:0000256" key="7">
    <source>
        <dbReference type="ARBA" id="ARBA00022813"/>
    </source>
</evidence>
<evidence type="ECO:0000256" key="13">
    <source>
        <dbReference type="ARBA" id="ARBA00023317"/>
    </source>
</evidence>
<reference evidence="14 15" key="1">
    <citation type="submission" date="2023-03" db="EMBL/GenBank/DDBJ databases">
        <title>Mating type loci evolution in Malassezia.</title>
        <authorList>
            <person name="Coelho M.A."/>
        </authorList>
    </citation>
    <scope>NUCLEOTIDE SEQUENCE [LARGE SCALE GENOMIC DNA]</scope>
    <source>
        <strain evidence="14 15">CBS 13387</strain>
    </source>
</reference>
<dbReference type="EMBL" id="CP119918">
    <property type="protein sequence ID" value="WFD15402.1"/>
    <property type="molecule type" value="Genomic_DNA"/>
</dbReference>
<dbReference type="InterPro" id="IPR018166">
    <property type="entry name" value="S-AdoMet_deCO2ase_CS"/>
</dbReference>
<keyword evidence="9" id="KW-0620">Polyamine biosynthesis</keyword>
<dbReference type="InterPro" id="IPR048283">
    <property type="entry name" value="AdoMetDC-like"/>
</dbReference>
<evidence type="ECO:0000256" key="10">
    <source>
        <dbReference type="ARBA" id="ARBA00023145"/>
    </source>
</evidence>
<comment type="similarity">
    <text evidence="3">Belongs to the eukaryotic AdoMetDC family.</text>
</comment>
<protein>
    <recommendedName>
        <fullName evidence="4">adenosylmethionine decarboxylase</fullName>
        <ecNumber evidence="4">4.1.1.50</ecNumber>
    </recommendedName>
</protein>
<comment type="pathway">
    <text evidence="2">Amine and polyamine biosynthesis; S-adenosylmethioninamine biosynthesis; S-adenosylmethioninamine from S-adenosyl-L-methionine: step 1/1.</text>
</comment>
<evidence type="ECO:0000313" key="15">
    <source>
        <dbReference type="Proteomes" id="UP001217582"/>
    </source>
</evidence>
<evidence type="ECO:0000256" key="5">
    <source>
        <dbReference type="ARBA" id="ARBA00022691"/>
    </source>
</evidence>